<name>A0A021VTL6_9CELL</name>
<organism evidence="1 2">
    <name type="scientific">Actinotalea ferrariae CF5-4</name>
    <dbReference type="NCBI Taxonomy" id="948458"/>
    <lineage>
        <taxon>Bacteria</taxon>
        <taxon>Bacillati</taxon>
        <taxon>Actinomycetota</taxon>
        <taxon>Actinomycetes</taxon>
        <taxon>Micrococcales</taxon>
        <taxon>Cellulomonadaceae</taxon>
        <taxon>Actinotalea</taxon>
    </lineage>
</organism>
<gene>
    <name evidence="1" type="ORF">N866_10595</name>
</gene>
<dbReference type="EMBL" id="AXCW01000031">
    <property type="protein sequence ID" value="EYR64473.1"/>
    <property type="molecule type" value="Genomic_DNA"/>
</dbReference>
<reference evidence="1 2" key="1">
    <citation type="submission" date="2014-01" db="EMBL/GenBank/DDBJ databases">
        <title>Actinotalea ferrariae CF5-4.</title>
        <authorList>
            <person name="Chen F."/>
            <person name="Li Y."/>
            <person name="Wang G."/>
        </authorList>
    </citation>
    <scope>NUCLEOTIDE SEQUENCE [LARGE SCALE GENOMIC DNA]</scope>
    <source>
        <strain evidence="1 2">CF5-4</strain>
    </source>
</reference>
<sequence length="77" mass="8147">MTVPSSCSSRYFTPRVHSTNFVAMLSRPATIIQKVAPAPPMVTAIATPAMLPSPTVPDTAEDSAWKCVTSPGSLSRE</sequence>
<dbReference type="AlphaFoldDB" id="A0A021VTL6"/>
<protein>
    <submittedName>
        <fullName evidence="1">Uncharacterized protein</fullName>
    </submittedName>
</protein>
<proteinExistence type="predicted"/>
<comment type="caution">
    <text evidence="1">The sequence shown here is derived from an EMBL/GenBank/DDBJ whole genome shotgun (WGS) entry which is preliminary data.</text>
</comment>
<evidence type="ECO:0000313" key="1">
    <source>
        <dbReference type="EMBL" id="EYR64473.1"/>
    </source>
</evidence>
<keyword evidence="2" id="KW-1185">Reference proteome</keyword>
<accession>A0A021VTL6</accession>
<evidence type="ECO:0000313" key="2">
    <source>
        <dbReference type="Proteomes" id="UP000019753"/>
    </source>
</evidence>
<dbReference type="Proteomes" id="UP000019753">
    <property type="component" value="Unassembled WGS sequence"/>
</dbReference>